<keyword evidence="2" id="KW-1185">Reference proteome</keyword>
<evidence type="ECO:0000313" key="2">
    <source>
        <dbReference type="Proteomes" id="UP000644610"/>
    </source>
</evidence>
<accession>A0A8J3V6G0</accession>
<reference evidence="1" key="1">
    <citation type="submission" date="2021-01" db="EMBL/GenBank/DDBJ databases">
        <title>Whole genome shotgun sequence of Planotetraspora silvatica NBRC 100141.</title>
        <authorList>
            <person name="Komaki H."/>
            <person name="Tamura T."/>
        </authorList>
    </citation>
    <scope>NUCLEOTIDE SEQUENCE</scope>
    <source>
        <strain evidence="1">NBRC 100141</strain>
    </source>
</reference>
<evidence type="ECO:0000313" key="1">
    <source>
        <dbReference type="EMBL" id="GII50865.1"/>
    </source>
</evidence>
<comment type="caution">
    <text evidence="1">The sequence shown here is derived from an EMBL/GenBank/DDBJ whole genome shotgun (WGS) entry which is preliminary data.</text>
</comment>
<organism evidence="1 2">
    <name type="scientific">Planotetraspora silvatica</name>
    <dbReference type="NCBI Taxonomy" id="234614"/>
    <lineage>
        <taxon>Bacteria</taxon>
        <taxon>Bacillati</taxon>
        <taxon>Actinomycetota</taxon>
        <taxon>Actinomycetes</taxon>
        <taxon>Streptosporangiales</taxon>
        <taxon>Streptosporangiaceae</taxon>
        <taxon>Planotetraspora</taxon>
    </lineage>
</organism>
<dbReference type="AlphaFoldDB" id="A0A8J3V6G0"/>
<proteinExistence type="predicted"/>
<dbReference type="Proteomes" id="UP000644610">
    <property type="component" value="Unassembled WGS sequence"/>
</dbReference>
<name>A0A8J3V6G0_9ACTN</name>
<protein>
    <submittedName>
        <fullName evidence="1">Uncharacterized protein</fullName>
    </submittedName>
</protein>
<sequence length="79" mass="8315">MRRVCSGSAYGDSLQVALGAAAAWIGAGSADVPDICRMLSGSIGAITPLSRRDRHGVAPVRMRKGRHSLRVPALSLMRV</sequence>
<gene>
    <name evidence="1" type="ORF">Psi02_72890</name>
</gene>
<dbReference type="EMBL" id="BOOQ01000057">
    <property type="protein sequence ID" value="GII50865.1"/>
    <property type="molecule type" value="Genomic_DNA"/>
</dbReference>